<evidence type="ECO:0000313" key="1">
    <source>
        <dbReference type="EMBL" id="KAJ6648505.1"/>
    </source>
</evidence>
<dbReference type="EMBL" id="WJQU01000001">
    <property type="protein sequence ID" value="KAJ6648505.1"/>
    <property type="molecule type" value="Genomic_DNA"/>
</dbReference>
<gene>
    <name evidence="1" type="ORF">Bhyg_03735</name>
</gene>
<dbReference type="Proteomes" id="UP001151699">
    <property type="component" value="Chromosome A"/>
</dbReference>
<accession>A0A9Q0S9Q2</accession>
<dbReference type="SUPFAM" id="SSF81383">
    <property type="entry name" value="F-box domain"/>
    <property type="match status" value="1"/>
</dbReference>
<reference evidence="1" key="1">
    <citation type="submission" date="2022-07" db="EMBL/GenBank/DDBJ databases">
        <authorList>
            <person name="Trinca V."/>
            <person name="Uliana J.V.C."/>
            <person name="Torres T.T."/>
            <person name="Ward R.J."/>
            <person name="Monesi N."/>
        </authorList>
    </citation>
    <scope>NUCLEOTIDE SEQUENCE</scope>
    <source>
        <strain evidence="1">HSMRA1968</strain>
        <tissue evidence="1">Whole embryos</tissue>
    </source>
</reference>
<keyword evidence="2" id="KW-1185">Reference proteome</keyword>
<evidence type="ECO:0000313" key="2">
    <source>
        <dbReference type="Proteomes" id="UP001151699"/>
    </source>
</evidence>
<protein>
    <recommendedName>
        <fullName evidence="3">F-box domain-containing protein</fullName>
    </recommendedName>
</protein>
<evidence type="ECO:0008006" key="3">
    <source>
        <dbReference type="Google" id="ProtNLM"/>
    </source>
</evidence>
<name>A0A9Q0S9Q2_9DIPT</name>
<dbReference type="AlphaFoldDB" id="A0A9Q0S9Q2"/>
<dbReference type="OrthoDB" id="7796433at2759"/>
<proteinExistence type="predicted"/>
<dbReference type="InterPro" id="IPR036047">
    <property type="entry name" value="F-box-like_dom_sf"/>
</dbReference>
<sequence length="408" mass="47364">MSCEESEMTLISLNDDVLLHIFKFLNWIDSINLAATCTRMNGVKYYEVKKNQEFDLKEYLEKATVPIEELLPVIGPYLQVVKITGQVISESFMEKCVNVRSLKIDECNSQNTAITLNKWMKTLTIESLFIGQYFETYVKELLDGISGLKTFTYECYWKLPRNFLLKNSTIQHLLLIPLDYNLSPLRALDSLQSLYIKSSPHMIRGLLNAIQQYVKFDNLKEFSMHCLDDRWNAGDADAWNNFAENLAKRAKLENLNLIGGVFFIYKATLSILNLFDLKSLCLDVGFTWHDFSTMLQASVAPRLKYVKLQWPLEYCCSEKIGNILQIWTNVEAICLQDIDGPNHQLQFDDEFFSDIFKILNRRLGLRIHMSSNEICLNFISKRYYIIKKRQSCACKDSFQLSDTVTCFD</sequence>
<comment type="caution">
    <text evidence="1">The sequence shown here is derived from an EMBL/GenBank/DDBJ whole genome shotgun (WGS) entry which is preliminary data.</text>
</comment>
<organism evidence="1 2">
    <name type="scientific">Pseudolycoriella hygida</name>
    <dbReference type="NCBI Taxonomy" id="35572"/>
    <lineage>
        <taxon>Eukaryota</taxon>
        <taxon>Metazoa</taxon>
        <taxon>Ecdysozoa</taxon>
        <taxon>Arthropoda</taxon>
        <taxon>Hexapoda</taxon>
        <taxon>Insecta</taxon>
        <taxon>Pterygota</taxon>
        <taxon>Neoptera</taxon>
        <taxon>Endopterygota</taxon>
        <taxon>Diptera</taxon>
        <taxon>Nematocera</taxon>
        <taxon>Sciaroidea</taxon>
        <taxon>Sciaridae</taxon>
        <taxon>Pseudolycoriella</taxon>
    </lineage>
</organism>
<dbReference type="SUPFAM" id="SSF52047">
    <property type="entry name" value="RNI-like"/>
    <property type="match status" value="1"/>
</dbReference>